<comment type="similarity">
    <text evidence="1">Belongs to the LysR transcriptional regulatory family.</text>
</comment>
<dbReference type="InterPro" id="IPR000847">
    <property type="entry name" value="LysR_HTH_N"/>
</dbReference>
<dbReference type="Gene3D" id="3.40.190.290">
    <property type="match status" value="1"/>
</dbReference>
<dbReference type="InterPro" id="IPR050950">
    <property type="entry name" value="HTH-type_LysR_regulators"/>
</dbReference>
<organism evidence="7 8">
    <name type="scientific">Paraburkholderia dipogonis</name>
    <dbReference type="NCBI Taxonomy" id="1211383"/>
    <lineage>
        <taxon>Bacteria</taxon>
        <taxon>Pseudomonadati</taxon>
        <taxon>Pseudomonadota</taxon>
        <taxon>Betaproteobacteria</taxon>
        <taxon>Burkholderiales</taxon>
        <taxon>Burkholderiaceae</taxon>
        <taxon>Paraburkholderia</taxon>
    </lineage>
</organism>
<dbReference type="Proteomes" id="UP001629230">
    <property type="component" value="Unassembled WGS sequence"/>
</dbReference>
<dbReference type="RefSeq" id="WP_408179190.1">
    <property type="nucleotide sequence ID" value="NZ_JAQQEZ010000019.1"/>
</dbReference>
<dbReference type="PANTHER" id="PTHR30419">
    <property type="entry name" value="HTH-TYPE TRANSCRIPTIONAL REGULATOR YBHD"/>
    <property type="match status" value="1"/>
</dbReference>
<keyword evidence="8" id="KW-1185">Reference proteome</keyword>
<dbReference type="EMBL" id="JAQQEZ010000019">
    <property type="protein sequence ID" value="MFM0004340.1"/>
    <property type="molecule type" value="Genomic_DNA"/>
</dbReference>
<sequence length="320" mass="35966">MELRHLRYFVALAEQLNFTLAAEKVHVTQSTLSHQIKQLEDELGSRLFERESRKVTMTQTGEAFLERARNALREVDEGLWSVRMAAEEMSGVVRIGTTHTFNMRIIPQCISVFVARHPSVRVEVMEMSGDDIAESLARGGLDIGVTYKPQNASGLRFEALYTEEMMLAVGLTHPFSKRRFVRMSELHLQKIVLLPRSFATRALLDECFRMANATPVVVAEMNAIAPMMELVSSTDIAAIVSEHATRREDVRMIPVESPTPTRAPGLMWRTEESRSPAARAFASIIRSVCAEASHDRRRASSRAATRKKPNQRQDSNPVSS</sequence>
<proteinExistence type="inferred from homology"/>
<evidence type="ECO:0000256" key="4">
    <source>
        <dbReference type="ARBA" id="ARBA00023163"/>
    </source>
</evidence>
<comment type="caution">
    <text evidence="7">The sequence shown here is derived from an EMBL/GenBank/DDBJ whole genome shotgun (WGS) entry which is preliminary data.</text>
</comment>
<dbReference type="SUPFAM" id="SSF53850">
    <property type="entry name" value="Periplasmic binding protein-like II"/>
    <property type="match status" value="1"/>
</dbReference>
<protein>
    <submittedName>
        <fullName evidence="7">LysR substrate-binding domain-containing protein</fullName>
    </submittedName>
</protein>
<dbReference type="Gene3D" id="1.10.10.10">
    <property type="entry name" value="Winged helix-like DNA-binding domain superfamily/Winged helix DNA-binding domain"/>
    <property type="match status" value="1"/>
</dbReference>
<keyword evidence="4" id="KW-0804">Transcription</keyword>
<dbReference type="Pfam" id="PF03466">
    <property type="entry name" value="LysR_substrate"/>
    <property type="match status" value="1"/>
</dbReference>
<evidence type="ECO:0000313" key="7">
    <source>
        <dbReference type="EMBL" id="MFM0004340.1"/>
    </source>
</evidence>
<dbReference type="InterPro" id="IPR036388">
    <property type="entry name" value="WH-like_DNA-bd_sf"/>
</dbReference>
<reference evidence="7 8" key="1">
    <citation type="journal article" date="2024" name="Chem. Sci.">
        <title>Discovery of megapolipeptins by genome mining of a Burkholderiales bacteria collection.</title>
        <authorList>
            <person name="Paulo B.S."/>
            <person name="Recchia M.J.J."/>
            <person name="Lee S."/>
            <person name="Fergusson C.H."/>
            <person name="Romanowski S.B."/>
            <person name="Hernandez A."/>
            <person name="Krull N."/>
            <person name="Liu D.Y."/>
            <person name="Cavanagh H."/>
            <person name="Bos A."/>
            <person name="Gray C.A."/>
            <person name="Murphy B.T."/>
            <person name="Linington R.G."/>
            <person name="Eustaquio A.S."/>
        </authorList>
    </citation>
    <scope>NUCLEOTIDE SEQUENCE [LARGE SCALE GENOMIC DNA]</scope>
    <source>
        <strain evidence="7 8">RL17-350-BIC-A</strain>
    </source>
</reference>
<dbReference type="PROSITE" id="PS50931">
    <property type="entry name" value="HTH_LYSR"/>
    <property type="match status" value="1"/>
</dbReference>
<keyword evidence="2" id="KW-0805">Transcription regulation</keyword>
<dbReference type="InterPro" id="IPR005119">
    <property type="entry name" value="LysR_subst-bd"/>
</dbReference>
<feature type="region of interest" description="Disordered" evidence="5">
    <location>
        <begin position="291"/>
        <end position="320"/>
    </location>
</feature>
<gene>
    <name evidence="7" type="ORF">PQR57_25365</name>
</gene>
<dbReference type="InterPro" id="IPR036390">
    <property type="entry name" value="WH_DNA-bd_sf"/>
</dbReference>
<dbReference type="PRINTS" id="PR00039">
    <property type="entry name" value="HTHLYSR"/>
</dbReference>
<evidence type="ECO:0000256" key="5">
    <source>
        <dbReference type="SAM" id="MobiDB-lite"/>
    </source>
</evidence>
<dbReference type="SUPFAM" id="SSF46785">
    <property type="entry name" value="Winged helix' DNA-binding domain"/>
    <property type="match status" value="1"/>
</dbReference>
<dbReference type="CDD" id="cd05466">
    <property type="entry name" value="PBP2_LTTR_substrate"/>
    <property type="match status" value="1"/>
</dbReference>
<feature type="compositionally biased region" description="Basic residues" evidence="5">
    <location>
        <begin position="295"/>
        <end position="310"/>
    </location>
</feature>
<feature type="domain" description="HTH lysR-type" evidence="6">
    <location>
        <begin position="1"/>
        <end position="58"/>
    </location>
</feature>
<name>A0ABW9AWG6_9BURK</name>
<evidence type="ECO:0000259" key="6">
    <source>
        <dbReference type="PROSITE" id="PS50931"/>
    </source>
</evidence>
<keyword evidence="3" id="KW-0238">DNA-binding</keyword>
<accession>A0ABW9AWG6</accession>
<dbReference type="Pfam" id="PF00126">
    <property type="entry name" value="HTH_1"/>
    <property type="match status" value="1"/>
</dbReference>
<evidence type="ECO:0000256" key="3">
    <source>
        <dbReference type="ARBA" id="ARBA00023125"/>
    </source>
</evidence>
<evidence type="ECO:0000256" key="2">
    <source>
        <dbReference type="ARBA" id="ARBA00023015"/>
    </source>
</evidence>
<evidence type="ECO:0000313" key="8">
    <source>
        <dbReference type="Proteomes" id="UP001629230"/>
    </source>
</evidence>
<evidence type="ECO:0000256" key="1">
    <source>
        <dbReference type="ARBA" id="ARBA00009437"/>
    </source>
</evidence>